<evidence type="ECO:0000256" key="4">
    <source>
        <dbReference type="ARBA" id="ARBA00023012"/>
    </source>
</evidence>
<comment type="subcellular location">
    <subcellularLocation>
        <location evidence="1">Cytoplasm</location>
    </subcellularLocation>
</comment>
<dbReference type="SUPFAM" id="SSF52172">
    <property type="entry name" value="CheY-like"/>
    <property type="match status" value="1"/>
</dbReference>
<keyword evidence="3 8" id="KW-0597">Phosphoprotein</keyword>
<dbReference type="PANTHER" id="PTHR42713:SF3">
    <property type="entry name" value="TRANSCRIPTIONAL REGULATORY PROTEIN HPTR"/>
    <property type="match status" value="1"/>
</dbReference>
<dbReference type="GO" id="GO:0000160">
    <property type="term" value="P:phosphorelay signal transduction system"/>
    <property type="evidence" value="ECO:0007669"/>
    <property type="project" value="UniProtKB-KW"/>
</dbReference>
<evidence type="ECO:0000313" key="12">
    <source>
        <dbReference type="Proteomes" id="UP000030832"/>
    </source>
</evidence>
<gene>
    <name evidence="11" type="ORF">LQ50_03580</name>
</gene>
<evidence type="ECO:0000313" key="11">
    <source>
        <dbReference type="EMBL" id="KHF41328.1"/>
    </source>
</evidence>
<feature type="domain" description="HTH araC/xylS-type" evidence="9">
    <location>
        <begin position="244"/>
        <end position="342"/>
    </location>
</feature>
<accession>A0A0B0IFI1</accession>
<evidence type="ECO:0000256" key="6">
    <source>
        <dbReference type="ARBA" id="ARBA00023125"/>
    </source>
</evidence>
<evidence type="ECO:0000256" key="8">
    <source>
        <dbReference type="PROSITE-ProRule" id="PRU00169"/>
    </source>
</evidence>
<dbReference type="eggNOG" id="COG4753">
    <property type="taxonomic scope" value="Bacteria"/>
</dbReference>
<evidence type="ECO:0000259" key="9">
    <source>
        <dbReference type="PROSITE" id="PS01124"/>
    </source>
</evidence>
<feature type="modified residue" description="4-aspartylphosphate" evidence="8">
    <location>
        <position position="57"/>
    </location>
</feature>
<comment type="caution">
    <text evidence="11">The sequence shown here is derived from an EMBL/GenBank/DDBJ whole genome shotgun (WGS) entry which is preliminary data.</text>
</comment>
<evidence type="ECO:0000256" key="7">
    <source>
        <dbReference type="ARBA" id="ARBA00023163"/>
    </source>
</evidence>
<dbReference type="GO" id="GO:0005737">
    <property type="term" value="C:cytoplasm"/>
    <property type="evidence" value="ECO:0007669"/>
    <property type="project" value="UniProtKB-SubCell"/>
</dbReference>
<dbReference type="RefSeq" id="WP_034626205.1">
    <property type="nucleotide sequence ID" value="NZ_JRJU01000003.1"/>
</dbReference>
<dbReference type="CDD" id="cd17536">
    <property type="entry name" value="REC_YesN-like"/>
    <property type="match status" value="1"/>
</dbReference>
<keyword evidence="12" id="KW-1185">Reference proteome</keyword>
<dbReference type="EMBL" id="JRJU01000003">
    <property type="protein sequence ID" value="KHF41328.1"/>
    <property type="molecule type" value="Genomic_DNA"/>
</dbReference>
<evidence type="ECO:0000259" key="10">
    <source>
        <dbReference type="PROSITE" id="PS50110"/>
    </source>
</evidence>
<dbReference type="OrthoDB" id="9788446at2"/>
<dbReference type="Pfam" id="PF00072">
    <property type="entry name" value="Response_reg"/>
    <property type="match status" value="1"/>
</dbReference>
<dbReference type="PROSITE" id="PS01124">
    <property type="entry name" value="HTH_ARAC_FAMILY_2"/>
    <property type="match status" value="1"/>
</dbReference>
<dbReference type="SMART" id="SM00342">
    <property type="entry name" value="HTH_ARAC"/>
    <property type="match status" value="1"/>
</dbReference>
<sequence length="346" mass="40376">MKILVIEDEPLIRKGLLTLLSKIEVETFQITELTDLDCAEEADLLLETNKYDLIFTDIEMGAMDGLGLIKKWQGIYPDTQWIIVSGYDRFEFAQQAIQYGVKEYLLKPVTKAKISATVERCIQNLKEQNHDFVTAVELEWLLEHLEQAIWAIDGQKVEGYLTTWRQKVLEKSIHPKYYCDLLSHSLEVLFRNISNKGGQMFQSFQWEINESSIEKANDRLQEKCFEIIERVEEKRKGNEVDPIEVAKEYINENLNRDVSLDEVAIRLGLNSSYFSQLFKKETGETFIQYRIRHRMDLAKKLLLQKNIRVTDIPGLIGLNDHPHFTKTFKKFTGQTPSEYRLKMGID</sequence>
<keyword evidence="4" id="KW-0902">Two-component regulatory system</keyword>
<evidence type="ECO:0000256" key="5">
    <source>
        <dbReference type="ARBA" id="ARBA00023015"/>
    </source>
</evidence>
<dbReference type="AlphaFoldDB" id="A0A0B0IFI1"/>
<evidence type="ECO:0008006" key="13">
    <source>
        <dbReference type="Google" id="ProtNLM"/>
    </source>
</evidence>
<evidence type="ECO:0000256" key="2">
    <source>
        <dbReference type="ARBA" id="ARBA00022490"/>
    </source>
</evidence>
<reference evidence="11 12" key="1">
    <citation type="submission" date="2014-09" db="EMBL/GenBank/DDBJ databases">
        <title>Genome sequencing and annotation of Bacillus Okhensis strain Kh10-101T.</title>
        <authorList>
            <person name="Prakash J.S."/>
        </authorList>
    </citation>
    <scope>NUCLEOTIDE SEQUENCE [LARGE SCALE GENOMIC DNA]</scope>
    <source>
        <strain evidence="12">Kh10-101T</strain>
    </source>
</reference>
<dbReference type="PANTHER" id="PTHR42713">
    <property type="entry name" value="HISTIDINE KINASE-RELATED"/>
    <property type="match status" value="1"/>
</dbReference>
<proteinExistence type="predicted"/>
<dbReference type="Gene3D" id="3.40.50.2300">
    <property type="match status" value="1"/>
</dbReference>
<dbReference type="InterPro" id="IPR018060">
    <property type="entry name" value="HTH_AraC"/>
</dbReference>
<dbReference type="InterPro" id="IPR051552">
    <property type="entry name" value="HptR"/>
</dbReference>
<feature type="domain" description="Response regulatory" evidence="10">
    <location>
        <begin position="2"/>
        <end position="122"/>
    </location>
</feature>
<evidence type="ECO:0000256" key="1">
    <source>
        <dbReference type="ARBA" id="ARBA00004496"/>
    </source>
</evidence>
<keyword evidence="2" id="KW-0963">Cytoplasm</keyword>
<dbReference type="STRING" id="333138.LQ50_03580"/>
<dbReference type="SUPFAM" id="SSF46689">
    <property type="entry name" value="Homeodomain-like"/>
    <property type="match status" value="2"/>
</dbReference>
<dbReference type="GO" id="GO:0003700">
    <property type="term" value="F:DNA-binding transcription factor activity"/>
    <property type="evidence" value="ECO:0007669"/>
    <property type="project" value="InterPro"/>
</dbReference>
<keyword evidence="6" id="KW-0238">DNA-binding</keyword>
<protein>
    <recommendedName>
        <fullName evidence="13">AraC family transcriptional regulator</fullName>
    </recommendedName>
</protein>
<keyword evidence="5" id="KW-0805">Transcription regulation</keyword>
<keyword evidence="7" id="KW-0804">Transcription</keyword>
<dbReference type="GO" id="GO:0043565">
    <property type="term" value="F:sequence-specific DNA binding"/>
    <property type="evidence" value="ECO:0007669"/>
    <property type="project" value="InterPro"/>
</dbReference>
<dbReference type="InterPro" id="IPR011006">
    <property type="entry name" value="CheY-like_superfamily"/>
</dbReference>
<dbReference type="Gene3D" id="1.10.10.60">
    <property type="entry name" value="Homeodomain-like"/>
    <property type="match status" value="2"/>
</dbReference>
<organism evidence="11 12">
    <name type="scientific">Halalkalibacter okhensis</name>
    <dbReference type="NCBI Taxonomy" id="333138"/>
    <lineage>
        <taxon>Bacteria</taxon>
        <taxon>Bacillati</taxon>
        <taxon>Bacillota</taxon>
        <taxon>Bacilli</taxon>
        <taxon>Bacillales</taxon>
        <taxon>Bacillaceae</taxon>
        <taxon>Halalkalibacter</taxon>
    </lineage>
</organism>
<dbReference type="SMART" id="SM00448">
    <property type="entry name" value="REC"/>
    <property type="match status" value="1"/>
</dbReference>
<dbReference type="eggNOG" id="COG2207">
    <property type="taxonomic scope" value="Bacteria"/>
</dbReference>
<dbReference type="Pfam" id="PF12833">
    <property type="entry name" value="HTH_18"/>
    <property type="match status" value="1"/>
</dbReference>
<dbReference type="InterPro" id="IPR009057">
    <property type="entry name" value="Homeodomain-like_sf"/>
</dbReference>
<name>A0A0B0IFI1_9BACI</name>
<dbReference type="Proteomes" id="UP000030832">
    <property type="component" value="Unassembled WGS sequence"/>
</dbReference>
<evidence type="ECO:0000256" key="3">
    <source>
        <dbReference type="ARBA" id="ARBA00022553"/>
    </source>
</evidence>
<dbReference type="PROSITE" id="PS50110">
    <property type="entry name" value="RESPONSE_REGULATORY"/>
    <property type="match status" value="1"/>
</dbReference>
<dbReference type="InterPro" id="IPR001789">
    <property type="entry name" value="Sig_transdc_resp-reg_receiver"/>
</dbReference>